<dbReference type="EMBL" id="SRLO01000239">
    <property type="protein sequence ID" value="TNN65196.1"/>
    <property type="molecule type" value="Genomic_DNA"/>
</dbReference>
<dbReference type="AlphaFoldDB" id="A0A4Z2HHF5"/>
<name>A0A4Z2HHF5_9TELE</name>
<gene>
    <name evidence="1" type="ORF">EYF80_024603</name>
</gene>
<reference evidence="1 2" key="1">
    <citation type="submission" date="2019-03" db="EMBL/GenBank/DDBJ databases">
        <title>First draft genome of Liparis tanakae, snailfish: a comprehensive survey of snailfish specific genes.</title>
        <authorList>
            <person name="Kim W."/>
            <person name="Song I."/>
            <person name="Jeong J.-H."/>
            <person name="Kim D."/>
            <person name="Kim S."/>
            <person name="Ryu S."/>
            <person name="Song J.Y."/>
            <person name="Lee S.K."/>
        </authorList>
    </citation>
    <scope>NUCLEOTIDE SEQUENCE [LARGE SCALE GENOMIC DNA]</scope>
    <source>
        <tissue evidence="1">Muscle</tissue>
    </source>
</reference>
<proteinExistence type="predicted"/>
<evidence type="ECO:0000313" key="2">
    <source>
        <dbReference type="Proteomes" id="UP000314294"/>
    </source>
</evidence>
<protein>
    <submittedName>
        <fullName evidence="1">Uncharacterized protein</fullName>
    </submittedName>
</protein>
<sequence length="126" mass="13334">MEGENSNGVGGEETVNVKQDGVIFDPRGEQSLQSQPPAKLLHPDCQTLAGYNTSQKALITDNILHQILQGMGSTRSAAAATSEPANDSRAVKSCAHLETLGCDIKAIEFRVSVKRGVVSQILCGVQ</sequence>
<keyword evidence="2" id="KW-1185">Reference proteome</keyword>
<comment type="caution">
    <text evidence="1">The sequence shown here is derived from an EMBL/GenBank/DDBJ whole genome shotgun (WGS) entry which is preliminary data.</text>
</comment>
<evidence type="ECO:0000313" key="1">
    <source>
        <dbReference type="EMBL" id="TNN65196.1"/>
    </source>
</evidence>
<accession>A0A4Z2HHF5</accession>
<organism evidence="1 2">
    <name type="scientific">Liparis tanakae</name>
    <name type="common">Tanaka's snailfish</name>
    <dbReference type="NCBI Taxonomy" id="230148"/>
    <lineage>
        <taxon>Eukaryota</taxon>
        <taxon>Metazoa</taxon>
        <taxon>Chordata</taxon>
        <taxon>Craniata</taxon>
        <taxon>Vertebrata</taxon>
        <taxon>Euteleostomi</taxon>
        <taxon>Actinopterygii</taxon>
        <taxon>Neopterygii</taxon>
        <taxon>Teleostei</taxon>
        <taxon>Neoteleostei</taxon>
        <taxon>Acanthomorphata</taxon>
        <taxon>Eupercaria</taxon>
        <taxon>Perciformes</taxon>
        <taxon>Cottioidei</taxon>
        <taxon>Cottales</taxon>
        <taxon>Liparidae</taxon>
        <taxon>Liparis</taxon>
    </lineage>
</organism>
<dbReference type="Proteomes" id="UP000314294">
    <property type="component" value="Unassembled WGS sequence"/>
</dbReference>